<dbReference type="GO" id="GO:0019878">
    <property type="term" value="P:lysine biosynthetic process via aminoadipic acid"/>
    <property type="evidence" value="ECO:0007669"/>
    <property type="project" value="TreeGrafter"/>
</dbReference>
<dbReference type="EMBL" id="BARS01039304">
    <property type="protein sequence ID" value="GAG17399.1"/>
    <property type="molecule type" value="Genomic_DNA"/>
</dbReference>
<evidence type="ECO:0000259" key="2">
    <source>
        <dbReference type="SMART" id="SM01002"/>
    </source>
</evidence>
<evidence type="ECO:0000256" key="1">
    <source>
        <dbReference type="ARBA" id="ARBA00023002"/>
    </source>
</evidence>
<dbReference type="Gene3D" id="3.40.50.720">
    <property type="entry name" value="NAD(P)-binding Rossmann-like Domain"/>
    <property type="match status" value="1"/>
</dbReference>
<protein>
    <recommendedName>
        <fullName evidence="2">Alanine dehydrogenase/pyridine nucleotide transhydrogenase NAD(H)-binding domain-containing protein</fullName>
    </recommendedName>
</protein>
<name>X0VGH7_9ZZZZ</name>
<sequence>YAGLAGMIDTLWALGDRLVWEGIANPFEPLTQASEYADLAAAKTAVQAIGETIRAEGLPASITPLTIGIAGYGNVSIGAQEILDLLPITDIDPADLLAGKLPENVAKTILKVVFHEKDTSLPLASDKKFELQEFYDHPERIRAAFERYLPHLTVLVNCIYWEPKYPRLVTIESARKLYADGQPKLHVIGDISCDVAGGVEITVKATEPDDPIYVYDPETGSIRSGVEGNGPVMMAIDILPSELPRESSAYFSNI</sequence>
<keyword evidence="1" id="KW-0560">Oxidoreductase</keyword>
<organism evidence="3">
    <name type="scientific">marine sediment metagenome</name>
    <dbReference type="NCBI Taxonomy" id="412755"/>
    <lineage>
        <taxon>unclassified sequences</taxon>
        <taxon>metagenomes</taxon>
        <taxon>ecological metagenomes</taxon>
    </lineage>
</organism>
<dbReference type="AlphaFoldDB" id="X0VGH7"/>
<comment type="caution">
    <text evidence="3">The sequence shown here is derived from an EMBL/GenBank/DDBJ whole genome shotgun (WGS) entry which is preliminary data.</text>
</comment>
<dbReference type="PANTHER" id="PTHR11133:SF22">
    <property type="entry name" value="ALPHA-AMINOADIPIC SEMIALDEHYDE SYNTHASE, MITOCHONDRIAL"/>
    <property type="match status" value="1"/>
</dbReference>
<dbReference type="SMART" id="SM01002">
    <property type="entry name" value="AlaDh_PNT_C"/>
    <property type="match status" value="1"/>
</dbReference>
<dbReference type="GO" id="GO:0005737">
    <property type="term" value="C:cytoplasm"/>
    <property type="evidence" value="ECO:0007669"/>
    <property type="project" value="TreeGrafter"/>
</dbReference>
<gene>
    <name evidence="3" type="ORF">S01H1_60031</name>
</gene>
<accession>X0VGH7</accession>
<dbReference type="InterPro" id="IPR007698">
    <property type="entry name" value="AlaDH/PNT_NAD(H)-bd"/>
</dbReference>
<feature type="non-terminal residue" evidence="3">
    <location>
        <position position="1"/>
    </location>
</feature>
<proteinExistence type="predicted"/>
<reference evidence="3" key="1">
    <citation type="journal article" date="2014" name="Front. Microbiol.">
        <title>High frequency of phylogenetically diverse reductive dehalogenase-homologous genes in deep subseafloor sedimentary metagenomes.</title>
        <authorList>
            <person name="Kawai M."/>
            <person name="Futagami T."/>
            <person name="Toyoda A."/>
            <person name="Takaki Y."/>
            <person name="Nishi S."/>
            <person name="Hori S."/>
            <person name="Arai W."/>
            <person name="Tsubouchi T."/>
            <person name="Morono Y."/>
            <person name="Uchiyama I."/>
            <person name="Ito T."/>
            <person name="Fujiyama A."/>
            <person name="Inagaki F."/>
            <person name="Takami H."/>
        </authorList>
    </citation>
    <scope>NUCLEOTIDE SEQUENCE</scope>
    <source>
        <strain evidence="3">Expedition CK06-06</strain>
    </source>
</reference>
<dbReference type="PANTHER" id="PTHR11133">
    <property type="entry name" value="SACCHAROPINE DEHYDROGENASE"/>
    <property type="match status" value="1"/>
</dbReference>
<feature type="domain" description="Alanine dehydrogenase/pyridine nucleotide transhydrogenase NAD(H)-binding" evidence="2">
    <location>
        <begin position="42"/>
        <end position="235"/>
    </location>
</feature>
<evidence type="ECO:0000313" key="3">
    <source>
        <dbReference type="EMBL" id="GAG17399.1"/>
    </source>
</evidence>
<dbReference type="GO" id="GO:0004753">
    <property type="term" value="F:saccharopine dehydrogenase activity"/>
    <property type="evidence" value="ECO:0007669"/>
    <property type="project" value="TreeGrafter"/>
</dbReference>
<feature type="non-terminal residue" evidence="3">
    <location>
        <position position="254"/>
    </location>
</feature>
<dbReference type="InterPro" id="IPR051168">
    <property type="entry name" value="AASS"/>
</dbReference>